<name>A0AAV3PV98_LITER</name>
<keyword evidence="6" id="KW-0336">GPI-anchor</keyword>
<dbReference type="PANTHER" id="PTHR32227">
    <property type="entry name" value="GLUCAN ENDO-1,3-BETA-GLUCOSIDASE BG1-RELATED-RELATED"/>
    <property type="match status" value="1"/>
</dbReference>
<evidence type="ECO:0000256" key="3">
    <source>
        <dbReference type="ARBA" id="ARBA00008773"/>
    </source>
</evidence>
<dbReference type="SUPFAM" id="SSF51445">
    <property type="entry name" value="(Trans)glycosidases"/>
    <property type="match status" value="1"/>
</dbReference>
<organism evidence="18 19">
    <name type="scientific">Lithospermum erythrorhizon</name>
    <name type="common">Purple gromwell</name>
    <name type="synonym">Lithospermum officinale var. erythrorhizon</name>
    <dbReference type="NCBI Taxonomy" id="34254"/>
    <lineage>
        <taxon>Eukaryota</taxon>
        <taxon>Viridiplantae</taxon>
        <taxon>Streptophyta</taxon>
        <taxon>Embryophyta</taxon>
        <taxon>Tracheophyta</taxon>
        <taxon>Spermatophyta</taxon>
        <taxon>Magnoliopsida</taxon>
        <taxon>eudicotyledons</taxon>
        <taxon>Gunneridae</taxon>
        <taxon>Pentapetalae</taxon>
        <taxon>asterids</taxon>
        <taxon>lamiids</taxon>
        <taxon>Boraginales</taxon>
        <taxon>Boraginaceae</taxon>
        <taxon>Boraginoideae</taxon>
        <taxon>Lithospermeae</taxon>
        <taxon>Lithospermum</taxon>
    </lineage>
</organism>
<keyword evidence="10" id="KW-0472">Membrane</keyword>
<sequence>MTGFIILSYFIVLLSLGLLDYGSNILLVEGLGVNWGTMASHELPPKTVVQLLLDNDIKKVKLFDANLSTMNALAGTDIEVMVAIPNDQLLAMNDVNRAKDWVRRNVTQYSFNGGVNIKYVAVGNEPFLTSYNDSFVSLTFPALRNIQNALNDAGVGSSIKATVPLNADVYFSPTSNSVPSAGQFRTDILDHMTQIVHFLHQNNAPFTINIYPFLSLYADEHFPVDFAFFDGVSQPIMDGNIQYTNVFDANFDTLVSSLKALGFGDMPILVGEVGWPTDGDRNANINLASRFYNGLLPRLAQNKGTPLRPGYIEVYLFGLIDEDAKSIAPGNFERHWGIFRYDGQPKFPMDFRGHNQKNKFLVRARNVQYFSKKWCALKSDADISDQQKLVDNINYACTYADCTALGYGSSCGGLDTNGNASYAFNAFFQVQNQDNRSCNFQGLAAITTQNISQGTCNFIIQMGTSSSWRLLPLSLALLMPSMLLLL</sequence>
<dbReference type="GO" id="GO:0006952">
    <property type="term" value="P:defense response"/>
    <property type="evidence" value="ECO:0007669"/>
    <property type="project" value="UniProtKB-KW"/>
</dbReference>
<dbReference type="EMBL" id="BAABME010018954">
    <property type="protein sequence ID" value="GAA0155575.1"/>
    <property type="molecule type" value="Genomic_DNA"/>
</dbReference>
<evidence type="ECO:0000313" key="18">
    <source>
        <dbReference type="EMBL" id="GAA0155575.1"/>
    </source>
</evidence>
<dbReference type="InterPro" id="IPR017853">
    <property type="entry name" value="GH"/>
</dbReference>
<dbReference type="InterPro" id="IPR000490">
    <property type="entry name" value="Glyco_hydro_17"/>
</dbReference>
<comment type="similarity">
    <text evidence="3 15">Belongs to the glycosyl hydrolase 17 family.</text>
</comment>
<reference evidence="18 19" key="1">
    <citation type="submission" date="2024-01" db="EMBL/GenBank/DDBJ databases">
        <title>The complete chloroplast genome sequence of Lithospermum erythrorhizon: insights into the phylogenetic relationship among Boraginaceae species and the maternal lineages of purple gromwells.</title>
        <authorList>
            <person name="Okada T."/>
            <person name="Watanabe K."/>
        </authorList>
    </citation>
    <scope>NUCLEOTIDE SEQUENCE [LARGE SCALE GENOMIC DNA]</scope>
</reference>
<evidence type="ECO:0000256" key="13">
    <source>
        <dbReference type="ARBA" id="ARBA00023288"/>
    </source>
</evidence>
<keyword evidence="11" id="KW-1015">Disulfide bond</keyword>
<dbReference type="PROSITE" id="PS00587">
    <property type="entry name" value="GLYCOSYL_HYDROL_F17"/>
    <property type="match status" value="1"/>
</dbReference>
<dbReference type="Pfam" id="PF07983">
    <property type="entry name" value="X8"/>
    <property type="match status" value="1"/>
</dbReference>
<keyword evidence="13" id="KW-0449">Lipoprotein</keyword>
<protein>
    <recommendedName>
        <fullName evidence="4">glucan endo-1,3-beta-D-glucosidase</fullName>
        <ecNumber evidence="4">3.2.1.39</ecNumber>
    </recommendedName>
</protein>
<dbReference type="GO" id="GO:0042973">
    <property type="term" value="F:glucan endo-1,3-beta-D-glucosidase activity"/>
    <property type="evidence" value="ECO:0007669"/>
    <property type="project" value="UniProtKB-EC"/>
</dbReference>
<dbReference type="GO" id="GO:0098552">
    <property type="term" value="C:side of membrane"/>
    <property type="evidence" value="ECO:0007669"/>
    <property type="project" value="UniProtKB-KW"/>
</dbReference>
<dbReference type="FunFam" id="3.20.20.80:FF:000008">
    <property type="entry name" value="Glucan endo-1,3-beta-glucosidase 5"/>
    <property type="match status" value="1"/>
</dbReference>
<gene>
    <name evidence="18" type="ORF">LIER_38113</name>
</gene>
<evidence type="ECO:0000256" key="1">
    <source>
        <dbReference type="ARBA" id="ARBA00000382"/>
    </source>
</evidence>
<comment type="subcellular location">
    <subcellularLocation>
        <location evidence="2">Cell membrane</location>
        <topology evidence="2">Lipid-anchor</topology>
        <topology evidence="2">GPI-anchor</topology>
    </subcellularLocation>
</comment>
<evidence type="ECO:0000256" key="12">
    <source>
        <dbReference type="ARBA" id="ARBA00023180"/>
    </source>
</evidence>
<keyword evidence="8 16" id="KW-0378">Hydrolase</keyword>
<evidence type="ECO:0000256" key="10">
    <source>
        <dbReference type="ARBA" id="ARBA00023136"/>
    </source>
</evidence>
<feature type="domain" description="X8" evidence="17">
    <location>
        <begin position="373"/>
        <end position="458"/>
    </location>
</feature>
<dbReference type="AlphaFoldDB" id="A0AAV3PV98"/>
<dbReference type="FunFam" id="1.20.58.1040:FF:000002">
    <property type="entry name" value="Glucan endo-1,3-beta-glucosidase 8"/>
    <property type="match status" value="1"/>
</dbReference>
<evidence type="ECO:0000256" key="5">
    <source>
        <dbReference type="ARBA" id="ARBA00022475"/>
    </source>
</evidence>
<keyword evidence="19" id="KW-1185">Reference proteome</keyword>
<dbReference type="SMART" id="SM00768">
    <property type="entry name" value="X8"/>
    <property type="match status" value="1"/>
</dbReference>
<evidence type="ECO:0000256" key="6">
    <source>
        <dbReference type="ARBA" id="ARBA00022622"/>
    </source>
</evidence>
<evidence type="ECO:0000256" key="14">
    <source>
        <dbReference type="ARBA" id="ARBA00023295"/>
    </source>
</evidence>
<evidence type="ECO:0000256" key="2">
    <source>
        <dbReference type="ARBA" id="ARBA00004609"/>
    </source>
</evidence>
<keyword evidence="7" id="KW-0732">Signal</keyword>
<dbReference type="Gene3D" id="1.20.58.1040">
    <property type="match status" value="1"/>
</dbReference>
<proteinExistence type="inferred from homology"/>
<evidence type="ECO:0000256" key="8">
    <source>
        <dbReference type="ARBA" id="ARBA00022801"/>
    </source>
</evidence>
<dbReference type="InterPro" id="IPR012946">
    <property type="entry name" value="X8"/>
</dbReference>
<dbReference type="GO" id="GO:0005886">
    <property type="term" value="C:plasma membrane"/>
    <property type="evidence" value="ECO:0007669"/>
    <property type="project" value="UniProtKB-SubCell"/>
</dbReference>
<dbReference type="InterPro" id="IPR044965">
    <property type="entry name" value="Glyco_hydro_17_plant"/>
</dbReference>
<keyword evidence="9" id="KW-0611">Plant defense</keyword>
<keyword evidence="12" id="KW-0325">Glycoprotein</keyword>
<evidence type="ECO:0000256" key="15">
    <source>
        <dbReference type="RuleBase" id="RU004335"/>
    </source>
</evidence>
<comment type="caution">
    <text evidence="18">The sequence shown here is derived from an EMBL/GenBank/DDBJ whole genome shotgun (WGS) entry which is preliminary data.</text>
</comment>
<dbReference type="Gene3D" id="3.20.20.80">
    <property type="entry name" value="Glycosidases"/>
    <property type="match status" value="1"/>
</dbReference>
<evidence type="ECO:0000313" key="19">
    <source>
        <dbReference type="Proteomes" id="UP001454036"/>
    </source>
</evidence>
<evidence type="ECO:0000256" key="7">
    <source>
        <dbReference type="ARBA" id="ARBA00022729"/>
    </source>
</evidence>
<keyword evidence="5" id="KW-1003">Cell membrane</keyword>
<evidence type="ECO:0000256" key="9">
    <source>
        <dbReference type="ARBA" id="ARBA00022821"/>
    </source>
</evidence>
<dbReference type="EC" id="3.2.1.39" evidence="4"/>
<accession>A0AAV3PV98</accession>
<keyword evidence="14 16" id="KW-0326">Glycosidase</keyword>
<evidence type="ECO:0000256" key="16">
    <source>
        <dbReference type="RuleBase" id="RU004336"/>
    </source>
</evidence>
<dbReference type="GO" id="GO:0005975">
    <property type="term" value="P:carbohydrate metabolic process"/>
    <property type="evidence" value="ECO:0007669"/>
    <property type="project" value="InterPro"/>
</dbReference>
<dbReference type="Pfam" id="PF00332">
    <property type="entry name" value="Glyco_hydro_17"/>
    <property type="match status" value="1"/>
</dbReference>
<dbReference type="Proteomes" id="UP001454036">
    <property type="component" value="Unassembled WGS sequence"/>
</dbReference>
<evidence type="ECO:0000256" key="11">
    <source>
        <dbReference type="ARBA" id="ARBA00023157"/>
    </source>
</evidence>
<evidence type="ECO:0000259" key="17">
    <source>
        <dbReference type="SMART" id="SM00768"/>
    </source>
</evidence>
<comment type="catalytic activity">
    <reaction evidence="1">
        <text>Hydrolysis of (1-&gt;3)-beta-D-glucosidic linkages in (1-&gt;3)-beta-D-glucans.</text>
        <dbReference type="EC" id="3.2.1.39"/>
    </reaction>
</comment>
<evidence type="ECO:0000256" key="4">
    <source>
        <dbReference type="ARBA" id="ARBA00012780"/>
    </source>
</evidence>